<name>A0A858RBL4_9PROT</name>
<dbReference type="InterPro" id="IPR026045">
    <property type="entry name" value="Ferric-bd"/>
</dbReference>
<dbReference type="EMBL" id="CP051775">
    <property type="protein sequence ID" value="QJE74493.1"/>
    <property type="molecule type" value="Genomic_DNA"/>
</dbReference>
<evidence type="ECO:0000313" key="5">
    <source>
        <dbReference type="EMBL" id="QJE74493.1"/>
    </source>
</evidence>
<feature type="binding site" evidence="3">
    <location>
        <position position="36"/>
    </location>
    <ligand>
        <name>Fe cation</name>
        <dbReference type="ChEBI" id="CHEBI:24875"/>
    </ligand>
</feature>
<dbReference type="Pfam" id="PF13416">
    <property type="entry name" value="SBP_bac_8"/>
    <property type="match status" value="1"/>
</dbReference>
<evidence type="ECO:0000256" key="1">
    <source>
        <dbReference type="ARBA" id="ARBA00008520"/>
    </source>
</evidence>
<feature type="binding site" evidence="3">
    <location>
        <position position="223"/>
    </location>
    <ligand>
        <name>Fe cation</name>
        <dbReference type="ChEBI" id="CHEBI:24875"/>
    </ligand>
</feature>
<dbReference type="GO" id="GO:0030288">
    <property type="term" value="C:outer membrane-bounded periplasmic space"/>
    <property type="evidence" value="ECO:0007669"/>
    <property type="project" value="TreeGrafter"/>
</dbReference>
<dbReference type="PIRSF" id="PIRSF002825">
    <property type="entry name" value="CfbpA"/>
    <property type="match status" value="1"/>
</dbReference>
<dbReference type="SUPFAM" id="SSF53850">
    <property type="entry name" value="Periplasmic binding protein-like II"/>
    <property type="match status" value="1"/>
</dbReference>
<comment type="similarity">
    <text evidence="1">Belongs to the bacterial solute-binding protein 1 family.</text>
</comment>
<dbReference type="KEGG" id="acru:HHL28_16745"/>
<proteinExistence type="inferred from homology"/>
<evidence type="ECO:0000313" key="6">
    <source>
        <dbReference type="Proteomes" id="UP000501891"/>
    </source>
</evidence>
<dbReference type="Proteomes" id="UP000501891">
    <property type="component" value="Chromosome"/>
</dbReference>
<dbReference type="PANTHER" id="PTHR30006:SF15">
    <property type="entry name" value="IRON-UTILIZATION PERIPLASMIC PROTEIN"/>
    <property type="match status" value="1"/>
</dbReference>
<evidence type="ECO:0000256" key="3">
    <source>
        <dbReference type="PIRSR" id="PIRSR002825-1"/>
    </source>
</evidence>
<feature type="chain" id="PRO_5032587070" evidence="4">
    <location>
        <begin position="27"/>
        <end position="342"/>
    </location>
</feature>
<keyword evidence="3" id="KW-0408">Iron</keyword>
<dbReference type="InterPro" id="IPR006059">
    <property type="entry name" value="SBP"/>
</dbReference>
<keyword evidence="2 4" id="KW-0732">Signal</keyword>
<feature type="signal peptide" evidence="4">
    <location>
        <begin position="1"/>
        <end position="26"/>
    </location>
</feature>
<keyword evidence="3" id="KW-0479">Metal-binding</keyword>
<accession>A0A858RBL4</accession>
<feature type="binding site" evidence="3">
    <location>
        <position position="224"/>
    </location>
    <ligand>
        <name>Fe cation</name>
        <dbReference type="ChEBI" id="CHEBI:24875"/>
    </ligand>
</feature>
<reference evidence="5" key="1">
    <citation type="submission" date="2020-04" db="EMBL/GenBank/DDBJ databases">
        <title>A desert anoxygenic phototrophic bacterium fixes CO2 using RubisCO under aerobic conditions.</title>
        <authorList>
            <person name="Tang K."/>
        </authorList>
    </citation>
    <scope>NUCLEOTIDE SEQUENCE [LARGE SCALE GENOMIC DNA]</scope>
    <source>
        <strain evidence="5">MIMtkB3</strain>
    </source>
</reference>
<protein>
    <submittedName>
        <fullName evidence="5">Fe(3+) ABC transporter substrate-binding protein</fullName>
    </submittedName>
</protein>
<evidence type="ECO:0000256" key="4">
    <source>
        <dbReference type="SAM" id="SignalP"/>
    </source>
</evidence>
<dbReference type="CDD" id="cd13542">
    <property type="entry name" value="PBP2_FutA1_ilke"/>
    <property type="match status" value="1"/>
</dbReference>
<gene>
    <name evidence="5" type="ORF">HHL28_16745</name>
</gene>
<dbReference type="PANTHER" id="PTHR30006">
    <property type="entry name" value="THIAMINE-BINDING PERIPLASMIC PROTEIN-RELATED"/>
    <property type="match status" value="1"/>
</dbReference>
<dbReference type="GO" id="GO:0046872">
    <property type="term" value="F:metal ion binding"/>
    <property type="evidence" value="ECO:0007669"/>
    <property type="project" value="UniProtKB-KW"/>
</dbReference>
<evidence type="ECO:0000256" key="2">
    <source>
        <dbReference type="ARBA" id="ARBA00022729"/>
    </source>
</evidence>
<keyword evidence="6" id="KW-1185">Reference proteome</keyword>
<sequence>MALPMRRALASAVGIVMLALSGTAAAQELNVYSSRHYDTDQLFYKAFTEKTGIKVNLIEGKDDELIERIKAEGKNSPADVLVAVDAGRLWRAQEAGVLQPVKNELLEKTIAPQFREPQGYWFGLSTRARVIIYNKAAVKPSELSTYEDLADPKWKGRLLIRSSTNIYNQSLTGSVLAANGPEKTEAWAKGIAANLARPPQGGDTDQIKAVAAGEGDVAVSNTYYFARLSASAKPEDKAIADKVGVFFPNQKDRGTHVNVSGVGVAANAPNKANAIKFIEFMVGPEAQKIFADGNYEYPVLSSVKPHPVVAGWGEFKADALNAATYGKNNAEALKIMDRAGWK</sequence>
<organism evidence="5 6">
    <name type="scientific">Aerophototrophica crusticola</name>
    <dbReference type="NCBI Taxonomy" id="1709002"/>
    <lineage>
        <taxon>Bacteria</taxon>
        <taxon>Pseudomonadati</taxon>
        <taxon>Pseudomonadota</taxon>
        <taxon>Alphaproteobacteria</taxon>
        <taxon>Rhodospirillales</taxon>
        <taxon>Rhodospirillaceae</taxon>
        <taxon>Aerophototrophica</taxon>
    </lineage>
</organism>
<dbReference type="Gene3D" id="3.40.190.10">
    <property type="entry name" value="Periplasmic binding protein-like II"/>
    <property type="match status" value="2"/>
</dbReference>
<dbReference type="AlphaFoldDB" id="A0A858RBL4"/>